<accession>A0ABM1ELQ6</accession>
<feature type="region of interest" description="Disordered" evidence="3">
    <location>
        <begin position="115"/>
        <end position="141"/>
    </location>
</feature>
<dbReference type="Gene3D" id="3.90.70.10">
    <property type="entry name" value="Cysteine proteinases"/>
    <property type="match status" value="1"/>
</dbReference>
<dbReference type="PROSITE" id="PS50235">
    <property type="entry name" value="USP_3"/>
    <property type="match status" value="1"/>
</dbReference>
<evidence type="ECO:0000259" key="4">
    <source>
        <dbReference type="PROSITE" id="PS50235"/>
    </source>
</evidence>
<sequence length="236" mass="25942">MSMCFTGEDSSTSLSSFELELLYRSVSPLSLTASARPRKSINNFFAAFKDYDKDFPPLVRPQSSLPPDGKKKDVGRRSGKGRRSIPVGWSLSEISGVEKRPRGIYRGAWRKKGLLINGGSGRPKDHASNETPSSHPKPTPMCMDINKPVVKATEPVVAPRLTGLDNLGNTCFMNSVLQALSNTREFHDHFLEGRFQNEINTENPLGTGGKLAVAFAVLVKVLWSGTHRSYPPSKLL</sequence>
<dbReference type="SUPFAM" id="SSF54001">
    <property type="entry name" value="Cysteine proteinases"/>
    <property type="match status" value="1"/>
</dbReference>
<feature type="domain" description="USP" evidence="4">
    <location>
        <begin position="162"/>
        <end position="236"/>
    </location>
</feature>
<dbReference type="GeneID" id="106813498"/>
<comment type="catalytic activity">
    <reaction evidence="1">
        <text>Thiol-dependent hydrolysis of ester, thioester, amide, peptide and isopeptide bonds formed by the C-terminal Gly of ubiquitin (a 76-residue protein attached to proteins as an intracellular targeting signal).</text>
        <dbReference type="EC" id="3.4.19.12"/>
    </reaction>
</comment>
<dbReference type="PROSITE" id="PS00972">
    <property type="entry name" value="USP_1"/>
    <property type="match status" value="1"/>
</dbReference>
<evidence type="ECO:0000256" key="2">
    <source>
        <dbReference type="ARBA" id="ARBA00012759"/>
    </source>
</evidence>
<feature type="non-terminal residue" evidence="6">
    <location>
        <position position="236"/>
    </location>
</feature>
<dbReference type="PANTHER" id="PTHR21646:SF74">
    <property type="entry name" value="UBIQUITIN CARBOXYL-TERMINAL HYDROLASE 19"/>
    <property type="match status" value="1"/>
</dbReference>
<evidence type="ECO:0000256" key="3">
    <source>
        <dbReference type="SAM" id="MobiDB-lite"/>
    </source>
</evidence>
<evidence type="ECO:0000313" key="6">
    <source>
        <dbReference type="RefSeq" id="XP_014673127.1"/>
    </source>
</evidence>
<protein>
    <recommendedName>
        <fullName evidence="2">ubiquitinyl hydrolase 1</fullName>
        <ecNumber evidence="2">3.4.19.12</ecNumber>
    </recommendedName>
</protein>
<name>A0ABM1ELQ6_PRICU</name>
<dbReference type="Pfam" id="PF00443">
    <property type="entry name" value="UCH"/>
    <property type="match status" value="1"/>
</dbReference>
<dbReference type="InterPro" id="IPR018200">
    <property type="entry name" value="USP_CS"/>
</dbReference>
<organism evidence="5 6">
    <name type="scientific">Priapulus caudatus</name>
    <name type="common">Priapulid worm</name>
    <dbReference type="NCBI Taxonomy" id="37621"/>
    <lineage>
        <taxon>Eukaryota</taxon>
        <taxon>Metazoa</taxon>
        <taxon>Ecdysozoa</taxon>
        <taxon>Scalidophora</taxon>
        <taxon>Priapulida</taxon>
        <taxon>Priapulimorpha</taxon>
        <taxon>Priapulimorphida</taxon>
        <taxon>Priapulidae</taxon>
        <taxon>Priapulus</taxon>
    </lineage>
</organism>
<proteinExistence type="predicted"/>
<feature type="region of interest" description="Disordered" evidence="3">
    <location>
        <begin position="57"/>
        <end position="85"/>
    </location>
</feature>
<dbReference type="InterPro" id="IPR038765">
    <property type="entry name" value="Papain-like_cys_pep_sf"/>
</dbReference>
<dbReference type="PANTHER" id="PTHR21646">
    <property type="entry name" value="UBIQUITIN CARBOXYL-TERMINAL HYDROLASE"/>
    <property type="match status" value="1"/>
</dbReference>
<dbReference type="InterPro" id="IPR028889">
    <property type="entry name" value="USP"/>
</dbReference>
<keyword evidence="5" id="KW-1185">Reference proteome</keyword>
<evidence type="ECO:0000313" key="5">
    <source>
        <dbReference type="Proteomes" id="UP000695022"/>
    </source>
</evidence>
<dbReference type="EC" id="3.4.19.12" evidence="2"/>
<evidence type="ECO:0000256" key="1">
    <source>
        <dbReference type="ARBA" id="ARBA00000707"/>
    </source>
</evidence>
<dbReference type="RefSeq" id="XP_014673127.1">
    <property type="nucleotide sequence ID" value="XM_014817641.1"/>
</dbReference>
<dbReference type="InterPro" id="IPR050185">
    <property type="entry name" value="Ub_carboxyl-term_hydrolase"/>
</dbReference>
<gene>
    <name evidence="6" type="primary">LOC106813498</name>
</gene>
<dbReference type="InterPro" id="IPR001394">
    <property type="entry name" value="Peptidase_C19_UCH"/>
</dbReference>
<reference evidence="6" key="1">
    <citation type="submission" date="2025-08" db="UniProtKB">
        <authorList>
            <consortium name="RefSeq"/>
        </authorList>
    </citation>
    <scope>IDENTIFICATION</scope>
</reference>
<dbReference type="Proteomes" id="UP000695022">
    <property type="component" value="Unplaced"/>
</dbReference>